<reference evidence="1 2" key="1">
    <citation type="submission" date="2008-08" db="EMBL/GenBank/DDBJ databases">
        <authorList>
            <person name="Madupu R."/>
            <person name="Durkin A.S."/>
            <person name="Torralba M."/>
            <person name="Methe B."/>
            <person name="Sutton G.G."/>
            <person name="Strausberg R.L."/>
            <person name="Nelson K.E."/>
        </authorList>
    </citation>
    <scope>NUCLEOTIDE SEQUENCE [LARGE SCALE GENOMIC DNA]</scope>
    <source>
        <strain evidence="1 2">RM3267</strain>
    </source>
</reference>
<proteinExistence type="predicted"/>
<evidence type="ECO:0000313" key="2">
    <source>
        <dbReference type="Proteomes" id="UP000003082"/>
    </source>
</evidence>
<dbReference type="AlphaFoldDB" id="B9D5Y2"/>
<keyword evidence="2" id="KW-1185">Reference proteome</keyword>
<name>B9D5Y2_CAMRE</name>
<accession>B9D5Y2</accession>
<dbReference type="Proteomes" id="UP000003082">
    <property type="component" value="Unassembled WGS sequence"/>
</dbReference>
<dbReference type="EMBL" id="ACFU01000048">
    <property type="protein sequence ID" value="EEF12602.1"/>
    <property type="molecule type" value="Genomic_DNA"/>
</dbReference>
<gene>
    <name evidence="1" type="ORF">CAMRE0001_2344</name>
</gene>
<organism evidence="1 2">
    <name type="scientific">Campylobacter rectus RM3267</name>
    <dbReference type="NCBI Taxonomy" id="553218"/>
    <lineage>
        <taxon>Bacteria</taxon>
        <taxon>Pseudomonadati</taxon>
        <taxon>Campylobacterota</taxon>
        <taxon>Epsilonproteobacteria</taxon>
        <taxon>Campylobacterales</taxon>
        <taxon>Campylobacteraceae</taxon>
        <taxon>Campylobacter</taxon>
    </lineage>
</organism>
<evidence type="ECO:0000313" key="1">
    <source>
        <dbReference type="EMBL" id="EEF12602.1"/>
    </source>
</evidence>
<protein>
    <submittedName>
        <fullName evidence="1">Uncharacterized protein</fullName>
    </submittedName>
</protein>
<dbReference type="STRING" id="553218.CAMRE0001_2344"/>
<sequence>MRSPRYVNCERLVSCAPLNELEIFSLDELYVLSSVENFVATFKFITRHFALSFFAQI</sequence>
<comment type="caution">
    <text evidence="1">The sequence shown here is derived from an EMBL/GenBank/DDBJ whole genome shotgun (WGS) entry which is preliminary data.</text>
</comment>